<protein>
    <recommendedName>
        <fullName evidence="16">Ataxin-3 homolog</fullName>
        <ecNumber evidence="4">3.4.19.12</ecNumber>
    </recommendedName>
    <alternativeName>
        <fullName evidence="17">Machado-Joseph disease-like protein</fullName>
    </alternativeName>
</protein>
<comment type="subcellular location">
    <subcellularLocation>
        <location evidence="2">Cytoplasm</location>
    </subcellularLocation>
    <subcellularLocation>
        <location evidence="3">Nucleus</location>
        <location evidence="3">Nucleolus</location>
    </subcellularLocation>
</comment>
<keyword evidence="11" id="KW-0805">Transcription regulation</keyword>
<keyword evidence="5" id="KW-0963">Cytoplasm</keyword>
<evidence type="ECO:0000256" key="10">
    <source>
        <dbReference type="ARBA" id="ARBA00022807"/>
    </source>
</evidence>
<dbReference type="SMART" id="SM00726">
    <property type="entry name" value="UIM"/>
    <property type="match status" value="3"/>
</dbReference>
<dbReference type="PRINTS" id="PR01233">
    <property type="entry name" value="JOSEPHIN"/>
</dbReference>
<feature type="compositionally biased region" description="Basic and acidic residues" evidence="20">
    <location>
        <begin position="187"/>
        <end position="200"/>
    </location>
</feature>
<dbReference type="GO" id="GO:0016579">
    <property type="term" value="P:protein deubiquitination"/>
    <property type="evidence" value="ECO:0007669"/>
    <property type="project" value="InterPro"/>
</dbReference>
<evidence type="ECO:0000256" key="8">
    <source>
        <dbReference type="ARBA" id="ARBA00022786"/>
    </source>
</evidence>
<dbReference type="Proteomes" id="UP001432322">
    <property type="component" value="Unassembled WGS sequence"/>
</dbReference>
<dbReference type="InterPro" id="IPR003903">
    <property type="entry name" value="UIM_dom"/>
</dbReference>
<dbReference type="PROSITE" id="PS50957">
    <property type="entry name" value="JOSEPHIN"/>
    <property type="match status" value="1"/>
</dbReference>
<evidence type="ECO:0000256" key="9">
    <source>
        <dbReference type="ARBA" id="ARBA00022801"/>
    </source>
</evidence>
<dbReference type="InterPro" id="IPR006155">
    <property type="entry name" value="Josephin"/>
</dbReference>
<dbReference type="InterPro" id="IPR033865">
    <property type="entry name" value="Ataxin-3"/>
</dbReference>
<dbReference type="EMBL" id="BTSY01000001">
    <property type="protein sequence ID" value="GMT09268.1"/>
    <property type="molecule type" value="Genomic_DNA"/>
</dbReference>
<dbReference type="GO" id="GO:0006508">
    <property type="term" value="P:proteolysis"/>
    <property type="evidence" value="ECO:0007669"/>
    <property type="project" value="UniProtKB-KW"/>
</dbReference>
<dbReference type="Gene3D" id="3.90.70.40">
    <property type="match status" value="1"/>
</dbReference>
<dbReference type="GO" id="GO:0005730">
    <property type="term" value="C:nucleolus"/>
    <property type="evidence" value="ECO:0007669"/>
    <property type="project" value="UniProtKB-SubCell"/>
</dbReference>
<dbReference type="Pfam" id="PF02809">
    <property type="entry name" value="UIM"/>
    <property type="match status" value="2"/>
</dbReference>
<evidence type="ECO:0000256" key="13">
    <source>
        <dbReference type="ARBA" id="ARBA00023242"/>
    </source>
</evidence>
<keyword evidence="6" id="KW-0645">Protease</keyword>
<sequence>MPEDSISSIFFEKQEALLCAQHALNMLLQQHMFSAVELAEIARKLDMEENAVLESGHKESQNMNDAGFFSVQVISEALKGFKLDLISILHPGVEDIKANPLLARAFICNRSEHWFVIRKFGQQWFELNSCRNGPLLHTDTYVALFLKQLTDDGYAIFVVQGELPDCAAEHVIEACPVKFMPPKRKDKKEDEKKDDKKETKAFSGSGHRLGGDVTAPIVIDDDDELQEAIRRSLQEQAGPSHSSGGRSGSNDYDLRRAMEMSTEDDSEERSFQMALAMSMQGAETGAEAATTAVSAADEQRLRREAFLKRFD</sequence>
<evidence type="ECO:0000259" key="21">
    <source>
        <dbReference type="PROSITE" id="PS50957"/>
    </source>
</evidence>
<dbReference type="GO" id="GO:0004843">
    <property type="term" value="F:cysteine-type deubiquitinase activity"/>
    <property type="evidence" value="ECO:0007669"/>
    <property type="project" value="UniProtKB-EC"/>
</dbReference>
<evidence type="ECO:0000256" key="18">
    <source>
        <dbReference type="PIRSR" id="PIRSR633865-1"/>
    </source>
</evidence>
<keyword evidence="12" id="KW-0804">Transcription</keyword>
<evidence type="ECO:0000256" key="3">
    <source>
        <dbReference type="ARBA" id="ARBA00004604"/>
    </source>
</evidence>
<feature type="active site" description="Nucleophile" evidence="18">
    <location>
        <position position="19"/>
    </location>
</feature>
<evidence type="ECO:0000256" key="17">
    <source>
        <dbReference type="ARBA" id="ARBA00082365"/>
    </source>
</evidence>
<evidence type="ECO:0000256" key="15">
    <source>
        <dbReference type="ARBA" id="ARBA00063584"/>
    </source>
</evidence>
<feature type="active site" description="Proton acceptor" evidence="18">
    <location>
        <position position="113"/>
    </location>
</feature>
<comment type="catalytic activity">
    <reaction evidence="1">
        <text>Thiol-dependent hydrolysis of ester, thioester, amide, peptide and isopeptide bonds formed by the C-terminal Gly of ubiquitin (a 76-residue protein attached to proteins as an intracellular targeting signal).</text>
        <dbReference type="EC" id="3.4.19.12"/>
    </reaction>
</comment>
<keyword evidence="23" id="KW-1185">Reference proteome</keyword>
<dbReference type="Pfam" id="PF02099">
    <property type="entry name" value="Josephin"/>
    <property type="match status" value="1"/>
</dbReference>
<evidence type="ECO:0000256" key="11">
    <source>
        <dbReference type="ARBA" id="ARBA00023015"/>
    </source>
</evidence>
<evidence type="ECO:0000256" key="12">
    <source>
        <dbReference type="ARBA" id="ARBA00023163"/>
    </source>
</evidence>
<dbReference type="PROSITE" id="PS50330">
    <property type="entry name" value="UIM"/>
    <property type="match status" value="1"/>
</dbReference>
<evidence type="ECO:0000313" key="22">
    <source>
        <dbReference type="EMBL" id="GMT09268.1"/>
    </source>
</evidence>
<keyword evidence="9 19" id="KW-0378">Hydrolase</keyword>
<dbReference type="Pfam" id="PF23625">
    <property type="entry name" value="UIM_2"/>
    <property type="match status" value="1"/>
</dbReference>
<reference evidence="22" key="1">
    <citation type="submission" date="2023-10" db="EMBL/GenBank/DDBJ databases">
        <title>Genome assembly of Pristionchus species.</title>
        <authorList>
            <person name="Yoshida K."/>
            <person name="Sommer R.J."/>
        </authorList>
    </citation>
    <scope>NUCLEOTIDE SEQUENCE</scope>
    <source>
        <strain evidence="22">RS5133</strain>
    </source>
</reference>
<dbReference type="SMART" id="SM01246">
    <property type="entry name" value="Josephin"/>
    <property type="match status" value="1"/>
</dbReference>
<keyword evidence="13" id="KW-0539">Nucleus</keyword>
<organism evidence="22 23">
    <name type="scientific">Pristionchus fissidentatus</name>
    <dbReference type="NCBI Taxonomy" id="1538716"/>
    <lineage>
        <taxon>Eukaryota</taxon>
        <taxon>Metazoa</taxon>
        <taxon>Ecdysozoa</taxon>
        <taxon>Nematoda</taxon>
        <taxon>Chromadorea</taxon>
        <taxon>Rhabditida</taxon>
        <taxon>Rhabditina</taxon>
        <taxon>Diplogasteromorpha</taxon>
        <taxon>Diplogasteroidea</taxon>
        <taxon>Neodiplogasteridae</taxon>
        <taxon>Pristionchus</taxon>
    </lineage>
</organism>
<proteinExistence type="predicted"/>
<name>A0AAV5USP4_9BILA</name>
<evidence type="ECO:0000256" key="6">
    <source>
        <dbReference type="ARBA" id="ARBA00022670"/>
    </source>
</evidence>
<comment type="caution">
    <text evidence="22">The sequence shown here is derived from an EMBL/GenBank/DDBJ whole genome shotgun (WGS) entry which is preliminary data.</text>
</comment>
<evidence type="ECO:0000313" key="23">
    <source>
        <dbReference type="Proteomes" id="UP001432322"/>
    </source>
</evidence>
<evidence type="ECO:0000256" key="2">
    <source>
        <dbReference type="ARBA" id="ARBA00004496"/>
    </source>
</evidence>
<keyword evidence="10" id="KW-0788">Thiol protease</keyword>
<evidence type="ECO:0000256" key="16">
    <source>
        <dbReference type="ARBA" id="ARBA00069055"/>
    </source>
</evidence>
<evidence type="ECO:0000256" key="5">
    <source>
        <dbReference type="ARBA" id="ARBA00022490"/>
    </source>
</evidence>
<dbReference type="FunFam" id="1.10.287.10:FF:000018">
    <property type="entry name" value="Ataxin-3 homolog"/>
    <property type="match status" value="1"/>
</dbReference>
<feature type="active site" evidence="18 19">
    <location>
        <position position="128"/>
    </location>
</feature>
<evidence type="ECO:0000256" key="20">
    <source>
        <dbReference type="SAM" id="MobiDB-lite"/>
    </source>
</evidence>
<evidence type="ECO:0000256" key="4">
    <source>
        <dbReference type="ARBA" id="ARBA00012759"/>
    </source>
</evidence>
<gene>
    <name evidence="22" type="ORF">PFISCL1PPCAC_565</name>
</gene>
<accession>A0AAV5USP4</accession>
<dbReference type="EC" id="3.4.19.12" evidence="4"/>
<dbReference type="GO" id="GO:0005737">
    <property type="term" value="C:cytoplasm"/>
    <property type="evidence" value="ECO:0007669"/>
    <property type="project" value="UniProtKB-SubCell"/>
</dbReference>
<feature type="domain" description="Josephin" evidence="21">
    <location>
        <begin position="6"/>
        <end position="174"/>
    </location>
</feature>
<evidence type="ECO:0000256" key="14">
    <source>
        <dbReference type="ARBA" id="ARBA00060106"/>
    </source>
</evidence>
<dbReference type="AlphaFoldDB" id="A0AAV5USP4"/>
<dbReference type="PANTHER" id="PTHR14159">
    <property type="entry name" value="ATAXIN-3-RELATED"/>
    <property type="match status" value="1"/>
</dbReference>
<dbReference type="PANTHER" id="PTHR14159:SF0">
    <property type="entry name" value="ATAXIN-3-RELATED"/>
    <property type="match status" value="1"/>
</dbReference>
<comment type="function">
    <text evidence="14">Acts as a chain editing deubiquitinating enzyme that binds and cleaves 'Lys-48'-linked polyubiquitin chains, with a preference for chains containing four or more ubiquitin molecules thereby modulating protein degradation by the ubiquitin-proteasome pathway. Probably by regulating the IGF-1-insulin-like pathway, regulates lifespan. Regulates germline DNA double-strand-break repair and apoptosis in response to DNA damage by recruiting E4 ubiquitin-protein ligase ufd-2 to DNA repair foci. Interacts with key regulators of transcription and represses transcription. Acts as a histone-binding protein that regulates transcription.</text>
</comment>
<dbReference type="Gene3D" id="1.10.287.10">
    <property type="entry name" value="S15/NS1, RNA-binding"/>
    <property type="match status" value="1"/>
</dbReference>
<comment type="subunit">
    <text evidence="15">Forms a complex composed of deubiquitinating enzyme atx-3, adapter ubxn-5 and cdc-48.1. Forms a complex composed of deubiquitinating enzyme atx-3, E4 ubiquitin-protein ligase ufd-2 and cdc-48.1. Interacts (via RRDR motif) with cdc-48.1 (via N-terminus) and cdc-48.2 (via N-terminus); the interaction with cdc-48.1 is not required for atx-3 enzymatic activity. Interacts (via C-terminus) with ubxn-5. May interact with ned-8.</text>
</comment>
<keyword evidence="7" id="KW-0677">Repeat</keyword>
<feature type="active site" evidence="19">
    <location>
        <position position="113"/>
    </location>
</feature>
<evidence type="ECO:0000256" key="7">
    <source>
        <dbReference type="ARBA" id="ARBA00022737"/>
    </source>
</evidence>
<evidence type="ECO:0000256" key="19">
    <source>
        <dbReference type="PROSITE-ProRule" id="PRU00331"/>
    </source>
</evidence>
<evidence type="ECO:0000256" key="1">
    <source>
        <dbReference type="ARBA" id="ARBA00000707"/>
    </source>
</evidence>
<feature type="region of interest" description="Disordered" evidence="20">
    <location>
        <begin position="233"/>
        <end position="269"/>
    </location>
</feature>
<feature type="active site" evidence="19">
    <location>
        <position position="19"/>
    </location>
</feature>
<keyword evidence="8" id="KW-0833">Ubl conjugation pathway</keyword>
<feature type="region of interest" description="Disordered" evidence="20">
    <location>
        <begin position="182"/>
        <end position="217"/>
    </location>
</feature>